<feature type="region of interest" description="Disordered" evidence="5">
    <location>
        <begin position="539"/>
        <end position="562"/>
    </location>
</feature>
<dbReference type="AlphaFoldDB" id="A0ABD2CP84"/>
<dbReference type="InterPro" id="IPR036291">
    <property type="entry name" value="NAD(P)-bd_dom_sf"/>
</dbReference>
<protein>
    <submittedName>
        <fullName evidence="6">Adenylate kinase 7-like</fullName>
    </submittedName>
</protein>
<evidence type="ECO:0000256" key="1">
    <source>
        <dbReference type="ARBA" id="ARBA00022679"/>
    </source>
</evidence>
<keyword evidence="4" id="KW-0175">Coiled coil</keyword>
<dbReference type="GO" id="GO:0016301">
    <property type="term" value="F:kinase activity"/>
    <property type="evidence" value="ECO:0007669"/>
    <property type="project" value="UniProtKB-KW"/>
</dbReference>
<dbReference type="EMBL" id="JAYRBN010000037">
    <property type="protein sequence ID" value="KAL2746919.1"/>
    <property type="molecule type" value="Genomic_DNA"/>
</dbReference>
<reference evidence="6 7" key="1">
    <citation type="journal article" date="2024" name="Ann. Entomol. Soc. Am.">
        <title>Genomic analyses of the southern and eastern yellowjacket wasps (Hymenoptera: Vespidae) reveal evolutionary signatures of social life.</title>
        <authorList>
            <person name="Catto M.A."/>
            <person name="Caine P.B."/>
            <person name="Orr S.E."/>
            <person name="Hunt B.G."/>
            <person name="Goodisman M.A.D."/>
        </authorList>
    </citation>
    <scope>NUCLEOTIDE SEQUENCE [LARGE SCALE GENOMIC DNA]</scope>
    <source>
        <strain evidence="6">232</strain>
        <tissue evidence="6">Head and thorax</tissue>
    </source>
</reference>
<feature type="compositionally biased region" description="Basic and acidic residues" evidence="5">
    <location>
        <begin position="428"/>
        <end position="437"/>
    </location>
</feature>
<feature type="compositionally biased region" description="Acidic residues" evidence="5">
    <location>
        <begin position="438"/>
        <end position="447"/>
    </location>
</feature>
<proteinExistence type="predicted"/>
<gene>
    <name evidence="6" type="ORF">V1477_005289</name>
</gene>
<dbReference type="GO" id="GO:0000166">
    <property type="term" value="F:nucleotide binding"/>
    <property type="evidence" value="ECO:0007669"/>
    <property type="project" value="UniProtKB-KW"/>
</dbReference>
<dbReference type="Gene3D" id="1.20.890.10">
    <property type="entry name" value="cAMP-dependent protein kinase regulatory subunit, dimerization-anchoring domain"/>
    <property type="match status" value="1"/>
</dbReference>
<dbReference type="Gene3D" id="3.40.50.300">
    <property type="entry name" value="P-loop containing nucleotide triphosphate hydrolases"/>
    <property type="match status" value="1"/>
</dbReference>
<keyword evidence="7" id="KW-1185">Reference proteome</keyword>
<dbReference type="SUPFAM" id="SSF51735">
    <property type="entry name" value="NAD(P)-binding Rossmann-fold domains"/>
    <property type="match status" value="1"/>
</dbReference>
<feature type="region of interest" description="Disordered" evidence="5">
    <location>
        <begin position="1"/>
        <end position="53"/>
    </location>
</feature>
<dbReference type="Proteomes" id="UP001607303">
    <property type="component" value="Unassembled WGS sequence"/>
</dbReference>
<evidence type="ECO:0000256" key="4">
    <source>
        <dbReference type="SAM" id="Coils"/>
    </source>
</evidence>
<evidence type="ECO:0000313" key="7">
    <source>
        <dbReference type="Proteomes" id="UP001607303"/>
    </source>
</evidence>
<comment type="caution">
    <text evidence="6">The sequence shown here is derived from an EMBL/GenBank/DDBJ whole genome shotgun (WGS) entry which is preliminary data.</text>
</comment>
<evidence type="ECO:0000313" key="6">
    <source>
        <dbReference type="EMBL" id="KAL2746919.1"/>
    </source>
</evidence>
<evidence type="ECO:0000256" key="2">
    <source>
        <dbReference type="ARBA" id="ARBA00022741"/>
    </source>
</evidence>
<organism evidence="6 7">
    <name type="scientific">Vespula maculifrons</name>
    <name type="common">Eastern yellow jacket</name>
    <name type="synonym">Wasp</name>
    <dbReference type="NCBI Taxonomy" id="7453"/>
    <lineage>
        <taxon>Eukaryota</taxon>
        <taxon>Metazoa</taxon>
        <taxon>Ecdysozoa</taxon>
        <taxon>Arthropoda</taxon>
        <taxon>Hexapoda</taxon>
        <taxon>Insecta</taxon>
        <taxon>Pterygota</taxon>
        <taxon>Neoptera</taxon>
        <taxon>Endopterygota</taxon>
        <taxon>Hymenoptera</taxon>
        <taxon>Apocrita</taxon>
        <taxon>Aculeata</taxon>
        <taxon>Vespoidea</taxon>
        <taxon>Vespidae</taxon>
        <taxon>Vespinae</taxon>
        <taxon>Vespula</taxon>
    </lineage>
</organism>
<keyword evidence="1" id="KW-0808">Transferase</keyword>
<dbReference type="Gene3D" id="3.40.50.720">
    <property type="entry name" value="NAD(P)-binding Rossmann-like Domain"/>
    <property type="match status" value="1"/>
</dbReference>
<evidence type="ECO:0000256" key="3">
    <source>
        <dbReference type="ARBA" id="ARBA00022777"/>
    </source>
</evidence>
<dbReference type="InterPro" id="IPR027417">
    <property type="entry name" value="P-loop_NTPase"/>
</dbReference>
<feature type="compositionally biased region" description="Basic and acidic residues" evidence="5">
    <location>
        <begin position="36"/>
        <end position="53"/>
    </location>
</feature>
<dbReference type="SUPFAM" id="SSF52540">
    <property type="entry name" value="P-loop containing nucleoside triphosphate hydrolases"/>
    <property type="match status" value="1"/>
</dbReference>
<accession>A0ABD2CP84</accession>
<feature type="coiled-coil region" evidence="4">
    <location>
        <begin position="693"/>
        <end position="737"/>
    </location>
</feature>
<keyword evidence="3" id="KW-0418">Kinase</keyword>
<evidence type="ECO:0000256" key="5">
    <source>
        <dbReference type="SAM" id="MobiDB-lite"/>
    </source>
</evidence>
<name>A0ABD2CP84_VESMC</name>
<keyword evidence="2" id="KW-0547">Nucleotide-binding</keyword>
<dbReference type="CDD" id="cd22967">
    <property type="entry name" value="DD_AK7"/>
    <property type="match status" value="1"/>
</dbReference>
<sequence length="782" mass="92270">MAGGAVDTTEDELEDEEEVEEEDEVREGEAMGEAHVSNEEREKRVTESEQEPPRKYEVIGTLLEYVYPYPEEVTRIIRDTHDRKDLLSELMKCGVIIYDITQDRSQVEEASWEILESSDDDKATKISNKENKRSKRSRTKEIAKIPRYFILISTIMTWAFTKPLDPEDPDLPLTEVDYRKRRAHPNFKEHLRCERDVVIVKKNIKLKQKLKTLVICCGVTYGEEQNDLHYLFKMAWLNEPFLPIIGNGENRVPLLHIRDLVSIVSNIIRNWPTVRYIVAVEQGIASQSAIVKEISKELTTGKVKRVGLEESFLYPGINQRIYDLMTVNLNIDPVFVFERIRWHFDTPFTDNIRAIIKEYKAWRELRPIRIIVLGPPASGKTRVARFLVEHYHLHYINVENLINDTIKNLSVEIEKRTATIEKEDEGEERGRPRGVDVEREDDNEEESVTLEELQQQLDEIRNNLAQNDGLLDDVILNKIIQIHGIDYREVTHLRENEQTWLFLKRLWSKDCLNQGYVLDGYPKTYEQARMLFEHGEEMIEEEEERDVEVEEEEEEEREDRETFEDISLKASIMPELVVVLEASDNFLIERIIDLPEKEIQGTHYTEKHMIRRLREYRERNTDDNTPLQFFDEIEIHPLIIPIETDICPDMFPTIYQCLKKLGAPRNYVFVYNNSFYEDLTPTEVIEAQKRMDAKRSAEEAASKIREKRELQERKRERERKMMEWTELLEKLKEEEEEKLCIMGQPLRHYLVRYVFPTLTKGLIEVAKLRPEDPVDFLVSIAN</sequence>
<dbReference type="InterPro" id="IPR047499">
    <property type="entry name" value="DD_AK7"/>
</dbReference>
<dbReference type="InterPro" id="IPR000850">
    <property type="entry name" value="Adenylat/UMP-CMP_kin"/>
</dbReference>
<dbReference type="PANTHER" id="PTHR23359">
    <property type="entry name" value="NUCLEOTIDE KINASE"/>
    <property type="match status" value="1"/>
</dbReference>
<dbReference type="Pfam" id="PF05186">
    <property type="entry name" value="Dpy-30"/>
    <property type="match status" value="1"/>
</dbReference>
<feature type="compositionally biased region" description="Acidic residues" evidence="5">
    <location>
        <begin position="8"/>
        <end position="26"/>
    </location>
</feature>
<dbReference type="InterPro" id="IPR007858">
    <property type="entry name" value="Dpy-30_motif"/>
</dbReference>
<feature type="region of interest" description="Disordered" evidence="5">
    <location>
        <begin position="420"/>
        <end position="447"/>
    </location>
</feature>